<keyword evidence="2" id="KW-0645">Protease</keyword>
<evidence type="ECO:0000313" key="4">
    <source>
        <dbReference type="EMBL" id="MFD0867679.1"/>
    </source>
</evidence>
<evidence type="ECO:0000256" key="1">
    <source>
        <dbReference type="ARBA" id="ARBA00022801"/>
    </source>
</evidence>
<keyword evidence="1" id="KW-0378">Hydrolase</keyword>
<proteinExistence type="predicted"/>
<dbReference type="PANTHER" id="PTHR42776">
    <property type="entry name" value="SERINE PEPTIDASE S9 FAMILY MEMBER"/>
    <property type="match status" value="1"/>
</dbReference>
<dbReference type="InterPro" id="IPR011042">
    <property type="entry name" value="6-blade_b-propeller_TolB-like"/>
</dbReference>
<organism evidence="4 5">
    <name type="scientific">Paenibacillus residui</name>
    <dbReference type="NCBI Taxonomy" id="629724"/>
    <lineage>
        <taxon>Bacteria</taxon>
        <taxon>Bacillati</taxon>
        <taxon>Bacillota</taxon>
        <taxon>Bacilli</taxon>
        <taxon>Bacillales</taxon>
        <taxon>Paenibacillaceae</taxon>
        <taxon>Paenibacillus</taxon>
    </lineage>
</organism>
<name>A0ABW3D5Z9_9BACL</name>
<reference evidence="5" key="1">
    <citation type="journal article" date="2019" name="Int. J. Syst. Evol. Microbiol.">
        <title>The Global Catalogue of Microorganisms (GCM) 10K type strain sequencing project: providing services to taxonomists for standard genome sequencing and annotation.</title>
        <authorList>
            <consortium name="The Broad Institute Genomics Platform"/>
            <consortium name="The Broad Institute Genome Sequencing Center for Infectious Disease"/>
            <person name="Wu L."/>
            <person name="Ma J."/>
        </authorList>
    </citation>
    <scope>NUCLEOTIDE SEQUENCE [LARGE SCALE GENOMIC DNA]</scope>
    <source>
        <strain evidence="5">CCUG 57263</strain>
    </source>
</reference>
<sequence length="676" mass="75449">MGSKRKVTAEDLYSFRWVSDPAVCPVSRSIAYVCQSVSDDRENYRSHIRLLTIDGAEDRSFTNGGPLAPEGQDTAPAWSPDGNRLAFLRKSDQGRQIWIIPREGGEARQITRLPRGVNSFAWSPDGTHLLFTAKVAADPELDELTPEEENKRWASRVRVVTRSKPKADGAGLWDHRRSHLFVLDLETEQTRQITDGDYDVHEPVWSPDGRQIAFLAKIAKDPSEDIDLQLMNDLFLIDRDGGEPRRLTDTSWAISQASFSPDGKLIAFFGHDRAYEGATQTALYTISAEGGAAACLTEGFDVLLGNAAISDMRSHLRTPPPLFSADGRSIYALVSIAGSVQVCQFPLDGGGKPEALTEGAREVYQFAITKDERYLVIAVTDPLLPGDLYRVDLHTGEEVRLTAANDAFLEQIEWSSPEAFEFKASDGVTVHGWVMRPAGFEAGRRYPAILEIHGGPHAMYSHSFFHEFQLLAAQGYAVLYTNPRGSFGYGQTFVNGCRGDYGGRDYQDLMEAVDYAADHFDFIDKERLGITGGSYGGFMTNWAVGHTDRFRAAVTQRSISNWLSFYGVSDIGYFFTEGEIMGNPWEDTEKLWKHSPLAYVSNIRTPLLILHGEQDLRCPIEQAEQLYMALKRSGKETELVRFPGASHELSRSGNPGLRVERLNRIVEWFERHISKG</sequence>
<gene>
    <name evidence="4" type="ORF">ACFQ03_00775</name>
</gene>
<dbReference type="InterPro" id="IPR011659">
    <property type="entry name" value="WD40"/>
</dbReference>
<dbReference type="Gene3D" id="2.120.10.30">
    <property type="entry name" value="TolB, C-terminal domain"/>
    <property type="match status" value="2"/>
</dbReference>
<dbReference type="Gene3D" id="3.40.50.1820">
    <property type="entry name" value="alpha/beta hydrolase"/>
    <property type="match status" value="1"/>
</dbReference>
<dbReference type="SUPFAM" id="SSF82171">
    <property type="entry name" value="DPP6 N-terminal domain-like"/>
    <property type="match status" value="1"/>
</dbReference>
<evidence type="ECO:0000259" key="3">
    <source>
        <dbReference type="Pfam" id="PF00326"/>
    </source>
</evidence>
<dbReference type="InterPro" id="IPR029058">
    <property type="entry name" value="AB_hydrolase_fold"/>
</dbReference>
<dbReference type="Pfam" id="PF00326">
    <property type="entry name" value="Peptidase_S9"/>
    <property type="match status" value="1"/>
</dbReference>
<dbReference type="Pfam" id="PF07676">
    <property type="entry name" value="PD40"/>
    <property type="match status" value="4"/>
</dbReference>
<keyword evidence="2" id="KW-0720">Serine protease</keyword>
<dbReference type="Proteomes" id="UP001597120">
    <property type="component" value="Unassembled WGS sequence"/>
</dbReference>
<evidence type="ECO:0000313" key="5">
    <source>
        <dbReference type="Proteomes" id="UP001597120"/>
    </source>
</evidence>
<accession>A0ABW3D5Z9</accession>
<protein>
    <submittedName>
        <fullName evidence="4">S9 family peptidase</fullName>
    </submittedName>
</protein>
<feature type="domain" description="Peptidase S9 prolyl oligopeptidase catalytic" evidence="3">
    <location>
        <begin position="463"/>
        <end position="674"/>
    </location>
</feature>
<evidence type="ECO:0000256" key="2">
    <source>
        <dbReference type="ARBA" id="ARBA00022825"/>
    </source>
</evidence>
<dbReference type="SUPFAM" id="SSF53474">
    <property type="entry name" value="alpha/beta-Hydrolases"/>
    <property type="match status" value="1"/>
</dbReference>
<dbReference type="EMBL" id="JBHTIU010000002">
    <property type="protein sequence ID" value="MFD0867679.1"/>
    <property type="molecule type" value="Genomic_DNA"/>
</dbReference>
<dbReference type="InterPro" id="IPR001375">
    <property type="entry name" value="Peptidase_S9_cat"/>
</dbReference>
<comment type="caution">
    <text evidence="4">The sequence shown here is derived from an EMBL/GenBank/DDBJ whole genome shotgun (WGS) entry which is preliminary data.</text>
</comment>
<dbReference type="RefSeq" id="WP_379285477.1">
    <property type="nucleotide sequence ID" value="NZ_JBHTIU010000002.1"/>
</dbReference>
<keyword evidence="5" id="KW-1185">Reference proteome</keyword>
<dbReference type="PANTHER" id="PTHR42776:SF27">
    <property type="entry name" value="DIPEPTIDYL PEPTIDASE FAMILY MEMBER 6"/>
    <property type="match status" value="1"/>
</dbReference>